<dbReference type="AlphaFoldDB" id="A0A7S7NMM2"/>
<reference evidence="2 3" key="1">
    <citation type="submission" date="2020-10" db="EMBL/GenBank/DDBJ databases">
        <title>Complete genome sequence of Paludibaculum fermentans P105T, a facultatively anaerobic acidobacterium capable of dissimilatory Fe(III) reduction.</title>
        <authorList>
            <person name="Dedysh S.N."/>
            <person name="Beletsky A.V."/>
            <person name="Kulichevskaya I.S."/>
            <person name="Mardanov A.V."/>
            <person name="Ravin N.V."/>
        </authorList>
    </citation>
    <scope>NUCLEOTIDE SEQUENCE [LARGE SCALE GENOMIC DNA]</scope>
    <source>
        <strain evidence="2 3">P105</strain>
    </source>
</reference>
<accession>A0A7S7NMM2</accession>
<sequence>MTKTVKFFALFLTIALVCASAATYQVTLFQPSTVAGKELKAGDYKLTVDNDKATIAKGKDKVEATVKVETSDTKYSATSVRYTDDNGKMKVQEIRLGGTTTRLVFN</sequence>
<feature type="signal peptide" evidence="1">
    <location>
        <begin position="1"/>
        <end position="21"/>
    </location>
</feature>
<keyword evidence="1" id="KW-0732">Signal</keyword>
<keyword evidence="3" id="KW-1185">Reference proteome</keyword>
<dbReference type="EMBL" id="CP063849">
    <property type="protein sequence ID" value="QOY86359.1"/>
    <property type="molecule type" value="Genomic_DNA"/>
</dbReference>
<evidence type="ECO:0000313" key="2">
    <source>
        <dbReference type="EMBL" id="QOY86359.1"/>
    </source>
</evidence>
<evidence type="ECO:0000313" key="3">
    <source>
        <dbReference type="Proteomes" id="UP000593892"/>
    </source>
</evidence>
<dbReference type="KEGG" id="pfer:IRI77_26615"/>
<dbReference type="RefSeq" id="WP_194448028.1">
    <property type="nucleotide sequence ID" value="NZ_CP063849.1"/>
</dbReference>
<gene>
    <name evidence="2" type="ORF">IRI77_26615</name>
</gene>
<organism evidence="2 3">
    <name type="scientific">Paludibaculum fermentans</name>
    <dbReference type="NCBI Taxonomy" id="1473598"/>
    <lineage>
        <taxon>Bacteria</taxon>
        <taxon>Pseudomonadati</taxon>
        <taxon>Acidobacteriota</taxon>
        <taxon>Terriglobia</taxon>
        <taxon>Bryobacterales</taxon>
        <taxon>Bryobacteraceae</taxon>
        <taxon>Paludibaculum</taxon>
    </lineage>
</organism>
<evidence type="ECO:0000256" key="1">
    <source>
        <dbReference type="SAM" id="SignalP"/>
    </source>
</evidence>
<dbReference type="Proteomes" id="UP000593892">
    <property type="component" value="Chromosome"/>
</dbReference>
<feature type="chain" id="PRO_5032651234" evidence="1">
    <location>
        <begin position="22"/>
        <end position="106"/>
    </location>
</feature>
<proteinExistence type="predicted"/>
<protein>
    <submittedName>
        <fullName evidence="2">Uncharacterized protein</fullName>
    </submittedName>
</protein>
<name>A0A7S7NMM2_PALFE</name>